<dbReference type="CDD" id="cd09898">
    <property type="entry name" value="H3TH_53EXO"/>
    <property type="match status" value="1"/>
</dbReference>
<dbReference type="SUPFAM" id="SSF47807">
    <property type="entry name" value="5' to 3' exonuclease, C-terminal subdomain"/>
    <property type="match status" value="1"/>
</dbReference>
<accession>A0A955IVV3</accession>
<dbReference type="InterPro" id="IPR038969">
    <property type="entry name" value="FEN"/>
</dbReference>
<dbReference type="FunFam" id="1.10.150.20:FF:000003">
    <property type="entry name" value="DNA polymerase I"/>
    <property type="match status" value="1"/>
</dbReference>
<sequence>MKKILLIDTFNFIHRAYHALPKTLTSQDGHPINAVYGVTSMLLNIFDAVTPDYVVAAVDSRKPTFRLEEFSGYKAHRRPIDDELSEQIPLVFDVLSSFGISQISADGYEADDVIGTISTKMSADSNSETIIASNDRDLWQLVRKNVLVVLPATKGVPEWLGPKEVTARLGFEPSLLVDFKGLRGDPSDNIPGVYGVGEKTAKTLIEKYKSVEELYKNIDFVTPESLRNKLLESYEQAIMSKRLARIITDAPIEFNLKETIYQGYDKQTLTQLLQKYNFKSLLKRIGHEGSRDFNDGLGSSSRIMQKSLF</sequence>
<dbReference type="Gene3D" id="3.40.50.1010">
    <property type="entry name" value="5'-nuclease"/>
    <property type="match status" value="1"/>
</dbReference>
<keyword evidence="2" id="KW-0378">Hydrolase</keyword>
<organism evidence="5 6">
    <name type="scientific">candidate division WWE3 bacterium</name>
    <dbReference type="NCBI Taxonomy" id="2053526"/>
    <lineage>
        <taxon>Bacteria</taxon>
        <taxon>Katanobacteria</taxon>
    </lineage>
</organism>
<dbReference type="EMBL" id="JAGQNY010000002">
    <property type="protein sequence ID" value="MCA9301861.1"/>
    <property type="molecule type" value="Genomic_DNA"/>
</dbReference>
<evidence type="ECO:0000256" key="1">
    <source>
        <dbReference type="ARBA" id="ARBA00022722"/>
    </source>
</evidence>
<dbReference type="GO" id="GO:0003677">
    <property type="term" value="F:DNA binding"/>
    <property type="evidence" value="ECO:0007669"/>
    <property type="project" value="UniProtKB-KW"/>
</dbReference>
<dbReference type="SMART" id="SM00475">
    <property type="entry name" value="53EXOc"/>
    <property type="match status" value="1"/>
</dbReference>
<dbReference type="AlphaFoldDB" id="A0A955IVV3"/>
<evidence type="ECO:0000256" key="3">
    <source>
        <dbReference type="ARBA" id="ARBA00023125"/>
    </source>
</evidence>
<dbReference type="Proteomes" id="UP000714817">
    <property type="component" value="Unassembled WGS sequence"/>
</dbReference>
<dbReference type="InterPro" id="IPR020045">
    <property type="entry name" value="DNA_polI_H3TH"/>
</dbReference>
<dbReference type="InterPro" id="IPR020046">
    <property type="entry name" value="5-3_exonucl_a-hlix_arch_N"/>
</dbReference>
<gene>
    <name evidence="5" type="ORF">KDA10_00650</name>
</gene>
<comment type="caution">
    <text evidence="5">The sequence shown here is derived from an EMBL/GenBank/DDBJ whole genome shotgun (WGS) entry which is preliminary data.</text>
</comment>
<dbReference type="GO" id="GO:0008409">
    <property type="term" value="F:5'-3' exonuclease activity"/>
    <property type="evidence" value="ECO:0007669"/>
    <property type="project" value="InterPro"/>
</dbReference>
<dbReference type="SUPFAM" id="SSF88723">
    <property type="entry name" value="PIN domain-like"/>
    <property type="match status" value="1"/>
</dbReference>
<dbReference type="InterPro" id="IPR036279">
    <property type="entry name" value="5-3_exonuclease_C_sf"/>
</dbReference>
<reference evidence="5" key="1">
    <citation type="submission" date="2020-04" db="EMBL/GenBank/DDBJ databases">
        <authorList>
            <person name="Zhang T."/>
        </authorList>
    </citation>
    <scope>NUCLEOTIDE SEQUENCE</scope>
    <source>
        <strain evidence="5">HKST-UBA80</strain>
    </source>
</reference>
<dbReference type="PANTHER" id="PTHR42646">
    <property type="entry name" value="FLAP ENDONUCLEASE XNI"/>
    <property type="match status" value="1"/>
</dbReference>
<dbReference type="Pfam" id="PF02739">
    <property type="entry name" value="5_3_exonuc_N"/>
    <property type="match status" value="1"/>
</dbReference>
<evidence type="ECO:0000259" key="4">
    <source>
        <dbReference type="SMART" id="SM00475"/>
    </source>
</evidence>
<reference evidence="5" key="2">
    <citation type="journal article" date="2021" name="Microbiome">
        <title>Successional dynamics and alternative stable states in a saline activated sludge microbial community over 9 years.</title>
        <authorList>
            <person name="Wang Y."/>
            <person name="Ye J."/>
            <person name="Ju F."/>
            <person name="Liu L."/>
            <person name="Boyd J.A."/>
            <person name="Deng Y."/>
            <person name="Parks D.H."/>
            <person name="Jiang X."/>
            <person name="Yin X."/>
            <person name="Woodcroft B.J."/>
            <person name="Tyson G.W."/>
            <person name="Hugenholtz P."/>
            <person name="Polz M.F."/>
            <person name="Zhang T."/>
        </authorList>
    </citation>
    <scope>NUCLEOTIDE SEQUENCE</scope>
    <source>
        <strain evidence="5">HKST-UBA80</strain>
    </source>
</reference>
<dbReference type="Pfam" id="PF01367">
    <property type="entry name" value="5_3_exonuc"/>
    <property type="match status" value="1"/>
</dbReference>
<dbReference type="GO" id="GO:0017108">
    <property type="term" value="F:5'-flap endonuclease activity"/>
    <property type="evidence" value="ECO:0007669"/>
    <property type="project" value="InterPro"/>
</dbReference>
<evidence type="ECO:0000256" key="2">
    <source>
        <dbReference type="ARBA" id="ARBA00022801"/>
    </source>
</evidence>
<protein>
    <recommendedName>
        <fullName evidence="4">5'-3' exonuclease domain-containing protein</fullName>
    </recommendedName>
</protein>
<dbReference type="InterPro" id="IPR029060">
    <property type="entry name" value="PIN-like_dom_sf"/>
</dbReference>
<evidence type="ECO:0000313" key="5">
    <source>
        <dbReference type="EMBL" id="MCA9301861.1"/>
    </source>
</evidence>
<dbReference type="Gene3D" id="1.10.150.20">
    <property type="entry name" value="5' to 3' exonuclease, C-terminal subdomain"/>
    <property type="match status" value="1"/>
</dbReference>
<dbReference type="InterPro" id="IPR002421">
    <property type="entry name" value="5-3_exonuclease"/>
</dbReference>
<feature type="domain" description="5'-3' exonuclease" evidence="4">
    <location>
        <begin position="2"/>
        <end position="262"/>
    </location>
</feature>
<dbReference type="SMART" id="SM00279">
    <property type="entry name" value="HhH2"/>
    <property type="match status" value="1"/>
</dbReference>
<proteinExistence type="predicted"/>
<dbReference type="PANTHER" id="PTHR42646:SF2">
    <property type="entry name" value="5'-3' EXONUCLEASE FAMILY PROTEIN"/>
    <property type="match status" value="1"/>
</dbReference>
<keyword evidence="3" id="KW-0238">DNA-binding</keyword>
<evidence type="ECO:0000313" key="6">
    <source>
        <dbReference type="Proteomes" id="UP000714817"/>
    </source>
</evidence>
<dbReference type="InterPro" id="IPR008918">
    <property type="entry name" value="HhH2"/>
</dbReference>
<name>A0A955IVV3_UNCKA</name>
<dbReference type="GO" id="GO:0033567">
    <property type="term" value="P:DNA replication, Okazaki fragment processing"/>
    <property type="evidence" value="ECO:0007669"/>
    <property type="project" value="InterPro"/>
</dbReference>
<keyword evidence="1" id="KW-0540">Nuclease</keyword>
<dbReference type="CDD" id="cd09859">
    <property type="entry name" value="PIN_53EXO"/>
    <property type="match status" value="1"/>
</dbReference>